<evidence type="ECO:0000313" key="4">
    <source>
        <dbReference type="Proteomes" id="UP000236729"/>
    </source>
</evidence>
<accession>A0A1H5ZFD9</accession>
<dbReference type="SUPFAM" id="SSF53474">
    <property type="entry name" value="alpha/beta-Hydrolases"/>
    <property type="match status" value="1"/>
</dbReference>
<evidence type="ECO:0008006" key="5">
    <source>
        <dbReference type="Google" id="ProtNLM"/>
    </source>
</evidence>
<evidence type="ECO:0000313" key="3">
    <source>
        <dbReference type="Proteomes" id="UP000199690"/>
    </source>
</evidence>
<gene>
    <name evidence="1" type="ORF">SAMN02982929_01802</name>
    <name evidence="2" type="ORF">SAMN05216506_12161</name>
</gene>
<evidence type="ECO:0000313" key="1">
    <source>
        <dbReference type="EMBL" id="SEG35199.1"/>
    </source>
</evidence>
<dbReference type="AlphaFoldDB" id="A0A1H5ZFD9"/>
<dbReference type="InterPro" id="IPR029058">
    <property type="entry name" value="AB_hydrolase_fold"/>
</dbReference>
<evidence type="ECO:0000313" key="2">
    <source>
        <dbReference type="EMBL" id="SFF18005.1"/>
    </source>
</evidence>
<dbReference type="EMBL" id="FNVB01000003">
    <property type="protein sequence ID" value="SEG35199.1"/>
    <property type="molecule type" value="Genomic_DNA"/>
</dbReference>
<organism evidence="1 4">
    <name type="scientific">Saccharopolyspora kobensis</name>
    <dbReference type="NCBI Taxonomy" id="146035"/>
    <lineage>
        <taxon>Bacteria</taxon>
        <taxon>Bacillati</taxon>
        <taxon>Actinomycetota</taxon>
        <taxon>Actinomycetes</taxon>
        <taxon>Pseudonocardiales</taxon>
        <taxon>Pseudonocardiaceae</taxon>
        <taxon>Saccharopolyspora</taxon>
    </lineage>
</organism>
<accession>A0A1I2GK87</accession>
<dbReference type="Proteomes" id="UP000199690">
    <property type="component" value="Unassembled WGS sequence"/>
</dbReference>
<dbReference type="Gene3D" id="3.40.50.1820">
    <property type="entry name" value="alpha/beta hydrolase"/>
    <property type="match status" value="1"/>
</dbReference>
<reference evidence="3 4" key="1">
    <citation type="submission" date="2016-10" db="EMBL/GenBank/DDBJ databases">
        <authorList>
            <person name="Varghese N."/>
            <person name="Submissions S."/>
        </authorList>
    </citation>
    <scope>NUCLEOTIDE SEQUENCE [LARGE SCALE GENOMIC DNA]</scope>
    <source>
        <strain evidence="4">ATCC 20501</strain>
        <strain evidence="2 3">CGMCC 4.3529</strain>
    </source>
</reference>
<proteinExistence type="predicted"/>
<keyword evidence="3" id="KW-1185">Reference proteome</keyword>
<name>A0A1H5ZFD9_9PSEU</name>
<protein>
    <recommendedName>
        <fullName evidence="5">Alpha/beta hydrolase family protein</fullName>
    </recommendedName>
</protein>
<dbReference type="SMR" id="A0A1H5ZFD9"/>
<reference evidence="1" key="2">
    <citation type="submission" date="2016-10" db="EMBL/GenBank/DDBJ databases">
        <authorList>
            <person name="de Groot N.N."/>
        </authorList>
    </citation>
    <scope>NUCLEOTIDE SEQUENCE [LARGE SCALE GENOMIC DNA]</scope>
    <source>
        <strain evidence="1">ATCC 20501</strain>
    </source>
</reference>
<dbReference type="Proteomes" id="UP000236729">
    <property type="component" value="Unassembled WGS sequence"/>
</dbReference>
<sequence length="122" mass="13250">MLTSMFRRGWLAVIAVAARQWAVAEPLPIFADYPKFDLAPDVPDELIPAALRGVGSSELPAPEAIAALDHPALILTWDTDPLHPVSTAERLHELLPNSTLHVSRTAEDVKSWTGRVTGFFAG</sequence>
<dbReference type="RefSeq" id="WP_093358411.1">
    <property type="nucleotide sequence ID" value="NZ_FNVB01000003.1"/>
</dbReference>
<dbReference type="EMBL" id="FOME01000021">
    <property type="protein sequence ID" value="SFF18005.1"/>
    <property type="molecule type" value="Genomic_DNA"/>
</dbReference>